<dbReference type="SUPFAM" id="SSF55120">
    <property type="entry name" value="Pseudouridine synthase"/>
    <property type="match status" value="1"/>
</dbReference>
<dbReference type="InterPro" id="IPR006224">
    <property type="entry name" value="PsdUridine_synth_RluA-like_CS"/>
</dbReference>
<comment type="catalytic activity">
    <reaction evidence="1 5">
        <text>a uridine in RNA = a pseudouridine in RNA</text>
        <dbReference type="Rhea" id="RHEA:48348"/>
        <dbReference type="Rhea" id="RHEA-COMP:12068"/>
        <dbReference type="Rhea" id="RHEA-COMP:12069"/>
        <dbReference type="ChEBI" id="CHEBI:65314"/>
        <dbReference type="ChEBI" id="CHEBI:65315"/>
    </reaction>
</comment>
<dbReference type="NCBIfam" id="TIGR00005">
    <property type="entry name" value="rluA_subfam"/>
    <property type="match status" value="1"/>
</dbReference>
<name>A0ABR9ZMH6_9FIRM</name>
<keyword evidence="4" id="KW-0694">RNA-binding</keyword>
<dbReference type="EC" id="5.4.99.-" evidence="5"/>
<evidence type="ECO:0000259" key="6">
    <source>
        <dbReference type="SMART" id="SM00363"/>
    </source>
</evidence>
<dbReference type="SUPFAM" id="SSF55174">
    <property type="entry name" value="Alpha-L RNA-binding motif"/>
    <property type="match status" value="1"/>
</dbReference>
<accession>A0ABR9ZMH6</accession>
<dbReference type="PROSITE" id="PS01129">
    <property type="entry name" value="PSI_RLU"/>
    <property type="match status" value="1"/>
</dbReference>
<dbReference type="InterPro" id="IPR020103">
    <property type="entry name" value="PsdUridine_synth_cat_dom_sf"/>
</dbReference>
<comment type="caution">
    <text evidence="7">The sequence shown here is derived from an EMBL/GenBank/DDBJ whole genome shotgun (WGS) entry which is preliminary data.</text>
</comment>
<dbReference type="InterPro" id="IPR006225">
    <property type="entry name" value="PsdUridine_synth_RluC/D"/>
</dbReference>
<evidence type="ECO:0000256" key="2">
    <source>
        <dbReference type="ARBA" id="ARBA00010876"/>
    </source>
</evidence>
<dbReference type="RefSeq" id="WP_194699905.1">
    <property type="nucleotide sequence ID" value="NZ_JADKNH010000001.1"/>
</dbReference>
<dbReference type="Pfam" id="PF00849">
    <property type="entry name" value="PseudoU_synth_2"/>
    <property type="match status" value="1"/>
</dbReference>
<dbReference type="Pfam" id="PF01479">
    <property type="entry name" value="S4"/>
    <property type="match status" value="1"/>
</dbReference>
<feature type="domain" description="RNA-binding S4" evidence="6">
    <location>
        <begin position="15"/>
        <end position="80"/>
    </location>
</feature>
<dbReference type="InterPro" id="IPR006145">
    <property type="entry name" value="PsdUridine_synth_RsuA/RluA"/>
</dbReference>
<dbReference type="Gene3D" id="3.10.290.10">
    <property type="entry name" value="RNA-binding S4 domain"/>
    <property type="match status" value="1"/>
</dbReference>
<dbReference type="EMBL" id="JADKNH010000001">
    <property type="protein sequence ID" value="MBF4691658.1"/>
    <property type="molecule type" value="Genomic_DNA"/>
</dbReference>
<dbReference type="PANTHER" id="PTHR21600:SF44">
    <property type="entry name" value="RIBOSOMAL LARGE SUBUNIT PSEUDOURIDINE SYNTHASE D"/>
    <property type="match status" value="1"/>
</dbReference>
<dbReference type="Gene3D" id="3.30.2350.10">
    <property type="entry name" value="Pseudouridine synthase"/>
    <property type="match status" value="1"/>
</dbReference>
<proteinExistence type="inferred from homology"/>
<evidence type="ECO:0000256" key="4">
    <source>
        <dbReference type="PROSITE-ProRule" id="PRU00182"/>
    </source>
</evidence>
<evidence type="ECO:0000256" key="1">
    <source>
        <dbReference type="ARBA" id="ARBA00000073"/>
    </source>
</evidence>
<comment type="similarity">
    <text evidence="2 5">Belongs to the pseudouridine synthase RluA family.</text>
</comment>
<evidence type="ECO:0000256" key="3">
    <source>
        <dbReference type="ARBA" id="ARBA00023235"/>
    </source>
</evidence>
<dbReference type="CDD" id="cd02869">
    <property type="entry name" value="PseudoU_synth_RluA_like"/>
    <property type="match status" value="1"/>
</dbReference>
<evidence type="ECO:0000313" key="8">
    <source>
        <dbReference type="Proteomes" id="UP000614200"/>
    </source>
</evidence>
<dbReference type="InterPro" id="IPR036986">
    <property type="entry name" value="S4_RNA-bd_sf"/>
</dbReference>
<dbReference type="PROSITE" id="PS50889">
    <property type="entry name" value="S4"/>
    <property type="match status" value="1"/>
</dbReference>
<dbReference type="PANTHER" id="PTHR21600">
    <property type="entry name" value="MITOCHONDRIAL RNA PSEUDOURIDINE SYNTHASE"/>
    <property type="match status" value="1"/>
</dbReference>
<keyword evidence="8" id="KW-1185">Reference proteome</keyword>
<dbReference type="SMART" id="SM00363">
    <property type="entry name" value="S4"/>
    <property type="match status" value="1"/>
</dbReference>
<reference evidence="7 8" key="1">
    <citation type="submission" date="2020-11" db="EMBL/GenBank/DDBJ databases">
        <title>Fusibacter basophilias sp. nov.</title>
        <authorList>
            <person name="Qiu D."/>
        </authorList>
    </citation>
    <scope>NUCLEOTIDE SEQUENCE [LARGE SCALE GENOMIC DNA]</scope>
    <source>
        <strain evidence="7 8">Q10-2</strain>
    </source>
</reference>
<dbReference type="InterPro" id="IPR002942">
    <property type="entry name" value="S4_RNA-bd"/>
</dbReference>
<organism evidence="7 8">
    <name type="scientific">Fusibacter ferrireducens</name>
    <dbReference type="NCBI Taxonomy" id="2785058"/>
    <lineage>
        <taxon>Bacteria</taxon>
        <taxon>Bacillati</taxon>
        <taxon>Bacillota</taxon>
        <taxon>Clostridia</taxon>
        <taxon>Eubacteriales</taxon>
        <taxon>Eubacteriales Family XII. Incertae Sedis</taxon>
        <taxon>Fusibacter</taxon>
    </lineage>
</organism>
<comment type="function">
    <text evidence="5">Responsible for synthesis of pseudouridine from uracil.</text>
</comment>
<protein>
    <recommendedName>
        <fullName evidence="5">Pseudouridine synthase</fullName>
        <ecNumber evidence="5">5.4.99.-</ecNumber>
    </recommendedName>
</protein>
<dbReference type="CDD" id="cd00165">
    <property type="entry name" value="S4"/>
    <property type="match status" value="1"/>
</dbReference>
<sequence length="304" mass="34179">MVNEKIQIVCESENIRIDAYLSEALNDLSRNYIQKLITGGHVTLNGEVLNSKKIKVSMDDFIEIHIPEPELLSIKAESIPLEIVYEDDDLMIINKPQGMVVHPAPGNYTGTLVNALMAFTEKLSSINGVIRPGIVHRIDKDTSGLLMVAKNNKAHECLAAQLKDKSTVRVYYAIVNGVVKSDSGTIDKPLGRHPKDRKKIAIVPDGREAVTHYEVLERFKYHTLVKLKLETGRTHQIRVHMASIGYPLLGDPVYGVKSERVKYEGQALHAKIIGFEHPTTHEMMIFESDLPEYFTKLLNKCRSL</sequence>
<evidence type="ECO:0000256" key="5">
    <source>
        <dbReference type="RuleBase" id="RU362028"/>
    </source>
</evidence>
<dbReference type="InterPro" id="IPR050188">
    <property type="entry name" value="RluA_PseudoU_synthase"/>
</dbReference>
<evidence type="ECO:0000313" key="7">
    <source>
        <dbReference type="EMBL" id="MBF4691658.1"/>
    </source>
</evidence>
<dbReference type="Proteomes" id="UP000614200">
    <property type="component" value="Unassembled WGS sequence"/>
</dbReference>
<keyword evidence="3 5" id="KW-0413">Isomerase</keyword>
<gene>
    <name evidence="7" type="ORF">ISU02_00935</name>
</gene>